<dbReference type="Pfam" id="PF13302">
    <property type="entry name" value="Acetyltransf_3"/>
    <property type="match status" value="1"/>
</dbReference>
<protein>
    <submittedName>
        <fullName evidence="2">Ribosomal-protein-alanine N-acetyltransferase</fullName>
    </submittedName>
</protein>
<proteinExistence type="predicted"/>
<name>A0A1H7N3U1_9ACTN</name>
<keyword evidence="3" id="KW-1185">Reference proteome</keyword>
<dbReference type="Proteomes" id="UP000198953">
    <property type="component" value="Unassembled WGS sequence"/>
</dbReference>
<feature type="domain" description="N-acetyltransferase" evidence="1">
    <location>
        <begin position="6"/>
        <end position="175"/>
    </location>
</feature>
<reference evidence="2 3" key="1">
    <citation type="submission" date="2016-10" db="EMBL/GenBank/DDBJ databases">
        <authorList>
            <person name="de Groot N.N."/>
        </authorList>
    </citation>
    <scope>NUCLEOTIDE SEQUENCE [LARGE SCALE GENOMIC DNA]</scope>
    <source>
        <strain evidence="2 3">DSM 43357</strain>
    </source>
</reference>
<dbReference type="PANTHER" id="PTHR43792">
    <property type="entry name" value="GNAT FAMILY, PUTATIVE (AFU_ORTHOLOGUE AFUA_3G00765)-RELATED-RELATED"/>
    <property type="match status" value="1"/>
</dbReference>
<accession>A0A1H7N3U1</accession>
<dbReference type="EMBL" id="FOBF01000004">
    <property type="protein sequence ID" value="SEL17991.1"/>
    <property type="molecule type" value="Genomic_DNA"/>
</dbReference>
<dbReference type="InterPro" id="IPR016181">
    <property type="entry name" value="Acyl_CoA_acyltransferase"/>
</dbReference>
<evidence type="ECO:0000313" key="3">
    <source>
        <dbReference type="Proteomes" id="UP000198953"/>
    </source>
</evidence>
<keyword evidence="2" id="KW-0808">Transferase</keyword>
<evidence type="ECO:0000313" key="2">
    <source>
        <dbReference type="EMBL" id="SEL17991.1"/>
    </source>
</evidence>
<gene>
    <name evidence="2" type="ORF">SAMN05660976_01903</name>
</gene>
<dbReference type="AlphaFoldDB" id="A0A1H7N3U1"/>
<dbReference type="SUPFAM" id="SSF55729">
    <property type="entry name" value="Acyl-CoA N-acyltransferases (Nat)"/>
    <property type="match status" value="1"/>
</dbReference>
<dbReference type="RefSeq" id="WP_256256851.1">
    <property type="nucleotide sequence ID" value="NZ_FOBF01000004.1"/>
</dbReference>
<dbReference type="GO" id="GO:0016747">
    <property type="term" value="F:acyltransferase activity, transferring groups other than amino-acyl groups"/>
    <property type="evidence" value="ECO:0007669"/>
    <property type="project" value="InterPro"/>
</dbReference>
<dbReference type="PANTHER" id="PTHR43792:SF1">
    <property type="entry name" value="N-ACETYLTRANSFERASE DOMAIN-CONTAINING PROTEIN"/>
    <property type="match status" value="1"/>
</dbReference>
<sequence length="177" mass="20130">MQTERLIMRRWRETDRAAFAEMNRDPEVMEHFPAPLTREQSDLFVDRIEQGFERHGWGLWALEERGSGAFVGFTGLQLKTFASHFTPAADIGWRLARPAWGKGYATEAAARALAYGFEEAGLDEIVAMTAVGNVRSRAVMERLGMTRDPADDFDHPDVPEGSPLRRHVLYRARRPAR</sequence>
<organism evidence="2 3">
    <name type="scientific">Nonomuraea pusilla</name>
    <dbReference type="NCBI Taxonomy" id="46177"/>
    <lineage>
        <taxon>Bacteria</taxon>
        <taxon>Bacillati</taxon>
        <taxon>Actinomycetota</taxon>
        <taxon>Actinomycetes</taxon>
        <taxon>Streptosporangiales</taxon>
        <taxon>Streptosporangiaceae</taxon>
        <taxon>Nonomuraea</taxon>
    </lineage>
</organism>
<dbReference type="Gene3D" id="3.40.630.30">
    <property type="match status" value="1"/>
</dbReference>
<dbReference type="PROSITE" id="PS51186">
    <property type="entry name" value="GNAT"/>
    <property type="match status" value="1"/>
</dbReference>
<dbReference type="InterPro" id="IPR000182">
    <property type="entry name" value="GNAT_dom"/>
</dbReference>
<dbReference type="InterPro" id="IPR051531">
    <property type="entry name" value="N-acetyltransferase"/>
</dbReference>
<evidence type="ECO:0000259" key="1">
    <source>
        <dbReference type="PROSITE" id="PS51186"/>
    </source>
</evidence>
<dbReference type="STRING" id="46177.SAMN05660976_01903"/>